<proteinExistence type="predicted"/>
<dbReference type="HOGENOM" id="CLU_1402280_0_0_1"/>
<gene>
    <name evidence="2" type="ORF">Z519_04397</name>
</gene>
<accession>A0A0D2EX16</accession>
<dbReference type="GeneID" id="27697325"/>
<feature type="compositionally biased region" description="Polar residues" evidence="1">
    <location>
        <begin position="78"/>
        <end position="93"/>
    </location>
</feature>
<dbReference type="Proteomes" id="UP000053789">
    <property type="component" value="Unassembled WGS sequence"/>
</dbReference>
<name>A0A0D2EX16_CLAB1</name>
<protein>
    <submittedName>
        <fullName evidence="2">Uncharacterized protein</fullName>
    </submittedName>
</protein>
<reference evidence="2" key="1">
    <citation type="submission" date="2015-01" db="EMBL/GenBank/DDBJ databases">
        <title>The Genome Sequence of Cladophialophora bantiana CBS 173.52.</title>
        <authorList>
            <consortium name="The Broad Institute Genomics Platform"/>
            <person name="Cuomo C."/>
            <person name="de Hoog S."/>
            <person name="Gorbushina A."/>
            <person name="Stielow B."/>
            <person name="Teixiera M."/>
            <person name="Abouelleil A."/>
            <person name="Chapman S.B."/>
            <person name="Priest M."/>
            <person name="Young S.K."/>
            <person name="Wortman J."/>
            <person name="Nusbaum C."/>
            <person name="Birren B."/>
        </authorList>
    </citation>
    <scope>NUCLEOTIDE SEQUENCE [LARGE SCALE GENOMIC DNA]</scope>
    <source>
        <strain evidence="2">CBS 173.52</strain>
    </source>
</reference>
<evidence type="ECO:0000256" key="1">
    <source>
        <dbReference type="SAM" id="MobiDB-lite"/>
    </source>
</evidence>
<sequence>MHTYSPFVASAECLEPETKRDTVSLVYENLSNFRASKINKRQRTLQAAGNPGTSHNFATEADEATPRKRKRPKCSTADAKQSRPSNNFNSDQRLNSVLEDAAGLEVPSEERKLVSKLDEKELVPYIHFLKKEDTDHGTTNQRRLLADEIECFRTQEAGFTREDTHGIAQPAGNPDYGLGLILHCQYRDGGVTEF</sequence>
<dbReference type="EMBL" id="KN846985">
    <property type="protein sequence ID" value="KIW94421.1"/>
    <property type="molecule type" value="Genomic_DNA"/>
</dbReference>
<dbReference type="AlphaFoldDB" id="A0A0D2EX16"/>
<evidence type="ECO:0000313" key="2">
    <source>
        <dbReference type="EMBL" id="KIW94421.1"/>
    </source>
</evidence>
<dbReference type="RefSeq" id="XP_016621090.1">
    <property type="nucleotide sequence ID" value="XM_016762143.1"/>
</dbReference>
<dbReference type="VEuPathDB" id="FungiDB:Z519_04397"/>
<feature type="compositionally biased region" description="Polar residues" evidence="1">
    <location>
        <begin position="44"/>
        <end position="57"/>
    </location>
</feature>
<organism evidence="2 3">
    <name type="scientific">Cladophialophora bantiana (strain ATCC 10958 / CBS 173.52 / CDC B-1940 / NIH 8579)</name>
    <name type="common">Xylohypha bantiana</name>
    <dbReference type="NCBI Taxonomy" id="1442370"/>
    <lineage>
        <taxon>Eukaryota</taxon>
        <taxon>Fungi</taxon>
        <taxon>Dikarya</taxon>
        <taxon>Ascomycota</taxon>
        <taxon>Pezizomycotina</taxon>
        <taxon>Eurotiomycetes</taxon>
        <taxon>Chaetothyriomycetidae</taxon>
        <taxon>Chaetothyriales</taxon>
        <taxon>Herpotrichiellaceae</taxon>
        <taxon>Cladophialophora</taxon>
    </lineage>
</organism>
<feature type="region of interest" description="Disordered" evidence="1">
    <location>
        <begin position="41"/>
        <end position="93"/>
    </location>
</feature>
<keyword evidence="3" id="KW-1185">Reference proteome</keyword>
<evidence type="ECO:0000313" key="3">
    <source>
        <dbReference type="Proteomes" id="UP000053789"/>
    </source>
</evidence>